<dbReference type="Pfam" id="PF13350">
    <property type="entry name" value="Y_phosphatase3"/>
    <property type="match status" value="1"/>
</dbReference>
<sequence length="287" mass="32481">MKLGQTTPAPCDNKHMKFSNQHSDASDQFAGINHAQYREVSKKLELTSIKNCRDLGGITTTDGHIVKSGMLLRSANLHHASDEDLVTLKTIGVQNIIDLRTRQEREAERDRLLSTWDLYEIPGFTERRELIAQLRGVIFKPGSFICSLYEQLLNSEESQTCWTEIMNLLVNKPGSYLFHCTQGKDRTGIAAALILAALGVDDQTIRDDYLQTNLYMDRQTPVMLERAQKYLPKHIHIDIEQFLVAAPVYFDTMMQTAEPYGGLLGYLQGPIGLTDDDIATLRKTYLE</sequence>
<name>A0A430FRY8_9BIFI</name>
<dbReference type="SUPFAM" id="SSF52799">
    <property type="entry name" value="(Phosphotyrosine protein) phosphatases II"/>
    <property type="match status" value="1"/>
</dbReference>
<feature type="domain" description="Tyrosine specific protein phosphatases" evidence="2">
    <location>
        <begin position="163"/>
        <end position="231"/>
    </location>
</feature>
<dbReference type="PROSITE" id="PS00383">
    <property type="entry name" value="TYR_PHOSPHATASE_1"/>
    <property type="match status" value="1"/>
</dbReference>
<comment type="caution">
    <text evidence="3">The sequence shown here is derived from an EMBL/GenBank/DDBJ whole genome shotgun (WGS) entry which is preliminary data.</text>
</comment>
<dbReference type="PROSITE" id="PS50056">
    <property type="entry name" value="TYR_PHOSPHATASE_2"/>
    <property type="match status" value="1"/>
</dbReference>
<dbReference type="InterPro" id="IPR026893">
    <property type="entry name" value="Tyr/Ser_Pase_IphP-type"/>
</dbReference>
<evidence type="ECO:0000259" key="2">
    <source>
        <dbReference type="PROSITE" id="PS50056"/>
    </source>
</evidence>
<dbReference type="GO" id="GO:0004721">
    <property type="term" value="F:phosphoprotein phosphatase activity"/>
    <property type="evidence" value="ECO:0007669"/>
    <property type="project" value="InterPro"/>
</dbReference>
<protein>
    <submittedName>
        <fullName evidence="3">Aldo/keto reductase family protein</fullName>
    </submittedName>
</protein>
<organism evidence="3 4">
    <name type="scientific">Bifidobacterium dolichotidis</name>
    <dbReference type="NCBI Taxonomy" id="2306976"/>
    <lineage>
        <taxon>Bacteria</taxon>
        <taxon>Bacillati</taxon>
        <taxon>Actinomycetota</taxon>
        <taxon>Actinomycetes</taxon>
        <taxon>Bifidobacteriales</taxon>
        <taxon>Bifidobacteriaceae</taxon>
        <taxon>Bifidobacterium</taxon>
    </lineage>
</organism>
<dbReference type="EMBL" id="QXGM01000001">
    <property type="protein sequence ID" value="RSX55607.1"/>
    <property type="molecule type" value="Genomic_DNA"/>
</dbReference>
<dbReference type="PANTHER" id="PTHR31126">
    <property type="entry name" value="TYROSINE-PROTEIN PHOSPHATASE"/>
    <property type="match status" value="1"/>
</dbReference>
<dbReference type="InterPro" id="IPR016130">
    <property type="entry name" value="Tyr_Pase_AS"/>
</dbReference>
<evidence type="ECO:0000256" key="1">
    <source>
        <dbReference type="ARBA" id="ARBA00009580"/>
    </source>
</evidence>
<dbReference type="AlphaFoldDB" id="A0A430FRY8"/>
<gene>
    <name evidence="3" type="ORF">D2E26_0170</name>
</gene>
<evidence type="ECO:0000313" key="3">
    <source>
        <dbReference type="EMBL" id="RSX55607.1"/>
    </source>
</evidence>
<dbReference type="PANTHER" id="PTHR31126:SF1">
    <property type="entry name" value="TYROSINE SPECIFIC PROTEIN PHOSPHATASES DOMAIN-CONTAINING PROTEIN"/>
    <property type="match status" value="1"/>
</dbReference>
<proteinExistence type="inferred from homology"/>
<dbReference type="InterPro" id="IPR029021">
    <property type="entry name" value="Prot-tyrosine_phosphatase-like"/>
</dbReference>
<comment type="similarity">
    <text evidence="1">Belongs to the protein-tyrosine phosphatase family.</text>
</comment>
<reference evidence="3 4" key="1">
    <citation type="submission" date="2018-09" db="EMBL/GenBank/DDBJ databases">
        <title>Characterization of the phylogenetic diversity of five novel species belonging to the genus Bifidobacterium.</title>
        <authorList>
            <person name="Lugli G.A."/>
            <person name="Duranti S."/>
            <person name="Milani C."/>
        </authorList>
    </citation>
    <scope>NUCLEOTIDE SEQUENCE [LARGE SCALE GENOMIC DNA]</scope>
    <source>
        <strain evidence="3 4">2036B</strain>
    </source>
</reference>
<dbReference type="Gene3D" id="3.90.190.10">
    <property type="entry name" value="Protein tyrosine phosphatase superfamily"/>
    <property type="match status" value="1"/>
</dbReference>
<dbReference type="Proteomes" id="UP000287609">
    <property type="component" value="Unassembled WGS sequence"/>
</dbReference>
<dbReference type="InterPro" id="IPR000387">
    <property type="entry name" value="Tyr_Pase_dom"/>
</dbReference>
<evidence type="ECO:0000313" key="4">
    <source>
        <dbReference type="Proteomes" id="UP000287609"/>
    </source>
</evidence>
<accession>A0A430FRY8</accession>
<keyword evidence="4" id="KW-1185">Reference proteome</keyword>